<evidence type="ECO:0000313" key="2">
    <source>
        <dbReference type="Proteomes" id="UP001212997"/>
    </source>
</evidence>
<evidence type="ECO:0000313" key="1">
    <source>
        <dbReference type="EMBL" id="KAJ3479013.1"/>
    </source>
</evidence>
<reference evidence="1" key="1">
    <citation type="submission" date="2022-07" db="EMBL/GenBank/DDBJ databases">
        <title>Genome Sequence of Physisporinus lineatus.</title>
        <authorList>
            <person name="Buettner E."/>
        </authorList>
    </citation>
    <scope>NUCLEOTIDE SEQUENCE</scope>
    <source>
        <strain evidence="1">VT162</strain>
    </source>
</reference>
<gene>
    <name evidence="1" type="ORF">NLI96_g9360</name>
</gene>
<evidence type="ECO:0008006" key="3">
    <source>
        <dbReference type="Google" id="ProtNLM"/>
    </source>
</evidence>
<dbReference type="InterPro" id="IPR052999">
    <property type="entry name" value="PTS1_Protein"/>
</dbReference>
<dbReference type="Proteomes" id="UP001212997">
    <property type="component" value="Unassembled WGS sequence"/>
</dbReference>
<dbReference type="InterPro" id="IPR029032">
    <property type="entry name" value="AhpD-like"/>
</dbReference>
<protein>
    <recommendedName>
        <fullName evidence="3">Carboxymuconolactone decarboxylase-like domain-containing protein</fullName>
    </recommendedName>
</protein>
<sequence>MANLANPTFLNHLKSISIQAGGVQPTLQNPWYLVAAVASSASNTPEAVPEIFKYALDDLKRESRDVDTTKQELALARRFRECLLQSGLLCGFARAINSLVALHEAMPQELRDTEMARDRNKGVQEYAQDGRQLYQAMYGDTAEGIQELLDTVYPDLGMYAKPDLITIVFMPGEGWFCSTVGYGMVYGGTKALSQVETSFIIATANIVMDTPRQIGWHLANARNGGATLEQAQAVRRIAIEVGEAAGIRWKNDVPEVV</sequence>
<dbReference type="SUPFAM" id="SSF69118">
    <property type="entry name" value="AhpD-like"/>
    <property type="match status" value="1"/>
</dbReference>
<keyword evidence="2" id="KW-1185">Reference proteome</keyword>
<dbReference type="PANTHER" id="PTHR28180:SF2">
    <property type="entry name" value="PEROXISOMAL PROTEIN 2"/>
    <property type="match status" value="1"/>
</dbReference>
<proteinExistence type="predicted"/>
<dbReference type="PANTHER" id="PTHR28180">
    <property type="entry name" value="CONSERVED MITOCHONDRIAL PROTEIN-RELATED"/>
    <property type="match status" value="1"/>
</dbReference>
<accession>A0AAD5UXV9</accession>
<dbReference type="Gene3D" id="1.20.1290.10">
    <property type="entry name" value="AhpD-like"/>
    <property type="match status" value="1"/>
</dbReference>
<organism evidence="1 2">
    <name type="scientific">Meripilus lineatus</name>
    <dbReference type="NCBI Taxonomy" id="2056292"/>
    <lineage>
        <taxon>Eukaryota</taxon>
        <taxon>Fungi</taxon>
        <taxon>Dikarya</taxon>
        <taxon>Basidiomycota</taxon>
        <taxon>Agaricomycotina</taxon>
        <taxon>Agaricomycetes</taxon>
        <taxon>Polyporales</taxon>
        <taxon>Meripilaceae</taxon>
        <taxon>Meripilus</taxon>
    </lineage>
</organism>
<dbReference type="AlphaFoldDB" id="A0AAD5UXV9"/>
<comment type="caution">
    <text evidence="1">The sequence shown here is derived from an EMBL/GenBank/DDBJ whole genome shotgun (WGS) entry which is preliminary data.</text>
</comment>
<name>A0AAD5UXV9_9APHY</name>
<dbReference type="EMBL" id="JANAWD010000468">
    <property type="protein sequence ID" value="KAJ3479013.1"/>
    <property type="molecule type" value="Genomic_DNA"/>
</dbReference>